<dbReference type="PANTHER" id="PTHR43180">
    <property type="entry name" value="3-OXOACYL-(ACYL-CARRIER-PROTEIN) REDUCTASE (AFU_ORTHOLOGUE AFUA_6G11210)"/>
    <property type="match status" value="1"/>
</dbReference>
<gene>
    <name evidence="3" type="ORF">F3Y22_tig00014673pilonHSYRG00002</name>
</gene>
<name>A0A6A3BZ30_HIBSY</name>
<evidence type="ECO:0000313" key="3">
    <source>
        <dbReference type="EMBL" id="KAE8721985.1"/>
    </source>
</evidence>
<dbReference type="SUPFAM" id="SSF51735">
    <property type="entry name" value="NAD(P)-binding Rossmann-fold domains"/>
    <property type="match status" value="1"/>
</dbReference>
<sequence>MSQKRLEDKVAIITGGASGIGASAVHVFHEMVPKRHPQSHRHHHHQTWKLDIMYNNAGIMDHPTIGGILDAKKSDLEKMFEVNLIGAFLGAKHAARVMIPQRKGCILFTASACTSIAGLASHSYAATKYGILGLAKNLTPDLGQYGIRVNCISPYGVVTSFPGLL</sequence>
<comment type="caution">
    <text evidence="3">The sequence shown here is derived from an EMBL/GenBank/DDBJ whole genome shotgun (WGS) entry which is preliminary data.</text>
</comment>
<dbReference type="EMBL" id="VEPZ02000582">
    <property type="protein sequence ID" value="KAE8721985.1"/>
    <property type="molecule type" value="Genomic_DNA"/>
</dbReference>
<keyword evidence="2" id="KW-0560">Oxidoreductase</keyword>
<dbReference type="PRINTS" id="PR00080">
    <property type="entry name" value="SDRFAMILY"/>
</dbReference>
<organism evidence="3 4">
    <name type="scientific">Hibiscus syriacus</name>
    <name type="common">Rose of Sharon</name>
    <dbReference type="NCBI Taxonomy" id="106335"/>
    <lineage>
        <taxon>Eukaryota</taxon>
        <taxon>Viridiplantae</taxon>
        <taxon>Streptophyta</taxon>
        <taxon>Embryophyta</taxon>
        <taxon>Tracheophyta</taxon>
        <taxon>Spermatophyta</taxon>
        <taxon>Magnoliopsida</taxon>
        <taxon>eudicotyledons</taxon>
        <taxon>Gunneridae</taxon>
        <taxon>Pentapetalae</taxon>
        <taxon>rosids</taxon>
        <taxon>malvids</taxon>
        <taxon>Malvales</taxon>
        <taxon>Malvaceae</taxon>
        <taxon>Malvoideae</taxon>
        <taxon>Hibiscus</taxon>
    </lineage>
</organism>
<accession>A0A6A3BZ30</accession>
<keyword evidence="4" id="KW-1185">Reference proteome</keyword>
<dbReference type="InterPro" id="IPR002347">
    <property type="entry name" value="SDR_fam"/>
</dbReference>
<dbReference type="InterPro" id="IPR036291">
    <property type="entry name" value="NAD(P)-bd_dom_sf"/>
</dbReference>
<dbReference type="Pfam" id="PF00106">
    <property type="entry name" value="adh_short"/>
    <property type="match status" value="1"/>
</dbReference>
<dbReference type="GO" id="GO:0016491">
    <property type="term" value="F:oxidoreductase activity"/>
    <property type="evidence" value="ECO:0007669"/>
    <property type="project" value="UniProtKB-KW"/>
</dbReference>
<evidence type="ECO:0000256" key="2">
    <source>
        <dbReference type="ARBA" id="ARBA00023002"/>
    </source>
</evidence>
<dbReference type="Proteomes" id="UP000436088">
    <property type="component" value="Unassembled WGS sequence"/>
</dbReference>
<proteinExistence type="inferred from homology"/>
<evidence type="ECO:0000313" key="4">
    <source>
        <dbReference type="Proteomes" id="UP000436088"/>
    </source>
</evidence>
<protein>
    <submittedName>
        <fullName evidence="3">Tropinone reductase-like 1</fullName>
    </submittedName>
</protein>
<dbReference type="AlphaFoldDB" id="A0A6A3BZ30"/>
<dbReference type="Gene3D" id="3.40.50.720">
    <property type="entry name" value="NAD(P)-binding Rossmann-like Domain"/>
    <property type="match status" value="2"/>
</dbReference>
<comment type="similarity">
    <text evidence="1">Belongs to the short-chain dehydrogenases/reductases (SDR) family.</text>
</comment>
<dbReference type="PANTHER" id="PTHR43180:SF90">
    <property type="entry name" value="TROPINONE REDUCTASE-LIKE 1"/>
    <property type="match status" value="1"/>
</dbReference>
<evidence type="ECO:0000256" key="1">
    <source>
        <dbReference type="ARBA" id="ARBA00006484"/>
    </source>
</evidence>
<dbReference type="PRINTS" id="PR00081">
    <property type="entry name" value="GDHRDH"/>
</dbReference>
<reference evidence="3" key="1">
    <citation type="submission" date="2019-09" db="EMBL/GenBank/DDBJ databases">
        <title>Draft genome information of white flower Hibiscus syriacus.</title>
        <authorList>
            <person name="Kim Y.-M."/>
        </authorList>
    </citation>
    <scope>NUCLEOTIDE SEQUENCE [LARGE SCALE GENOMIC DNA]</scope>
    <source>
        <strain evidence="3">YM2019G1</strain>
    </source>
</reference>